<organism evidence="2 3">
    <name type="scientific">Nepenthes gracilis</name>
    <name type="common">Slender pitcher plant</name>
    <dbReference type="NCBI Taxonomy" id="150966"/>
    <lineage>
        <taxon>Eukaryota</taxon>
        <taxon>Viridiplantae</taxon>
        <taxon>Streptophyta</taxon>
        <taxon>Embryophyta</taxon>
        <taxon>Tracheophyta</taxon>
        <taxon>Spermatophyta</taxon>
        <taxon>Magnoliopsida</taxon>
        <taxon>eudicotyledons</taxon>
        <taxon>Gunneridae</taxon>
        <taxon>Pentapetalae</taxon>
        <taxon>Caryophyllales</taxon>
        <taxon>Nepenthaceae</taxon>
        <taxon>Nepenthes</taxon>
    </lineage>
</organism>
<proteinExistence type="predicted"/>
<dbReference type="AlphaFoldDB" id="A0AAD3XGD1"/>
<feature type="region of interest" description="Disordered" evidence="1">
    <location>
        <begin position="142"/>
        <end position="248"/>
    </location>
</feature>
<gene>
    <name evidence="2" type="ORF">Nepgr_005376</name>
</gene>
<reference evidence="2" key="1">
    <citation type="submission" date="2023-05" db="EMBL/GenBank/DDBJ databases">
        <title>Nepenthes gracilis genome sequencing.</title>
        <authorList>
            <person name="Fukushima K."/>
        </authorList>
    </citation>
    <scope>NUCLEOTIDE SEQUENCE</scope>
    <source>
        <strain evidence="2">SING2019-196</strain>
    </source>
</reference>
<evidence type="ECO:0000313" key="3">
    <source>
        <dbReference type="Proteomes" id="UP001279734"/>
    </source>
</evidence>
<evidence type="ECO:0000313" key="2">
    <source>
        <dbReference type="EMBL" id="GMH03537.1"/>
    </source>
</evidence>
<sequence length="248" mass="25803">MKVYPESSKDELKLDVDAETVEACCVSHAGPMGIGCSSRIASALISFTAVNVEVEYPWKPGLGDSTHAPRRPKPKPSGRPPPSALASRALSKPKPSGQPPPSAPAGGALECFSPKRCLRAAEAGVMFGSAVPTANAFAALQNPELSTLPEEPQGVPLLESDSSRSAQSSPACVPPILEDAHLVEIPPGPSSTNISLANRSSHLVARRVPIEEPPDLLEKDVGPPKVKQTSKISKGAKKKIPPSPTPNG</sequence>
<feature type="region of interest" description="Disordered" evidence="1">
    <location>
        <begin position="58"/>
        <end position="106"/>
    </location>
</feature>
<dbReference type="Proteomes" id="UP001279734">
    <property type="component" value="Unassembled WGS sequence"/>
</dbReference>
<comment type="caution">
    <text evidence="2">The sequence shown here is derived from an EMBL/GenBank/DDBJ whole genome shotgun (WGS) entry which is preliminary data.</text>
</comment>
<keyword evidence="3" id="KW-1185">Reference proteome</keyword>
<evidence type="ECO:0000256" key="1">
    <source>
        <dbReference type="SAM" id="MobiDB-lite"/>
    </source>
</evidence>
<feature type="compositionally biased region" description="Polar residues" evidence="1">
    <location>
        <begin position="190"/>
        <end position="201"/>
    </location>
</feature>
<name>A0AAD3XGD1_NEPGR</name>
<protein>
    <submittedName>
        <fullName evidence="2">Uncharacterized protein</fullName>
    </submittedName>
</protein>
<dbReference type="EMBL" id="BSYO01000004">
    <property type="protein sequence ID" value="GMH03537.1"/>
    <property type="molecule type" value="Genomic_DNA"/>
</dbReference>
<accession>A0AAD3XGD1</accession>